<accession>F5YM07</accession>
<dbReference type="STRING" id="545694.TREPR_1783"/>
<evidence type="ECO:0000259" key="2">
    <source>
        <dbReference type="Pfam" id="PF01321"/>
    </source>
</evidence>
<dbReference type="InterPro" id="IPR000994">
    <property type="entry name" value="Pept_M24"/>
</dbReference>
<feature type="domain" description="Creatinase N-terminal" evidence="2">
    <location>
        <begin position="12"/>
        <end position="140"/>
    </location>
</feature>
<reference evidence="3 4" key="2">
    <citation type="journal article" date="2011" name="ISME J.">
        <title>RNA-seq reveals cooperative metabolic interactions between two termite-gut spirochete species in co-culture.</title>
        <authorList>
            <person name="Rosenthal A.Z."/>
            <person name="Matson E.G."/>
            <person name="Eldar A."/>
            <person name="Leadbetter J.R."/>
        </authorList>
    </citation>
    <scope>NUCLEOTIDE SEQUENCE [LARGE SCALE GENOMIC DNA]</scope>
    <source>
        <strain evidence="4">ATCC BAA-887 / DSM 12427 / ZAS-2</strain>
    </source>
</reference>
<dbReference type="Proteomes" id="UP000009223">
    <property type="component" value="Chromosome"/>
</dbReference>
<dbReference type="EMBL" id="CP001843">
    <property type="protein sequence ID" value="AEF86716.1"/>
    <property type="molecule type" value="Genomic_DNA"/>
</dbReference>
<dbReference type="eggNOG" id="COG0006">
    <property type="taxonomic scope" value="Bacteria"/>
</dbReference>
<dbReference type="Pfam" id="PF01321">
    <property type="entry name" value="Creatinase_N"/>
    <property type="match status" value="1"/>
</dbReference>
<name>F5YM07_TREPZ</name>
<evidence type="ECO:0000313" key="4">
    <source>
        <dbReference type="Proteomes" id="UP000009223"/>
    </source>
</evidence>
<protein>
    <submittedName>
        <fullName evidence="3">Xaa-Pro dipeptidase</fullName>
    </submittedName>
</protein>
<dbReference type="OrthoDB" id="9806388at2"/>
<dbReference type="CDD" id="cd01066">
    <property type="entry name" value="APP_MetAP"/>
    <property type="match status" value="1"/>
</dbReference>
<organism evidence="3 4">
    <name type="scientific">Treponema primitia (strain ATCC BAA-887 / DSM 12427 / ZAS-2)</name>
    <dbReference type="NCBI Taxonomy" id="545694"/>
    <lineage>
        <taxon>Bacteria</taxon>
        <taxon>Pseudomonadati</taxon>
        <taxon>Spirochaetota</taxon>
        <taxon>Spirochaetia</taxon>
        <taxon>Spirochaetales</taxon>
        <taxon>Treponemataceae</taxon>
        <taxon>Treponema</taxon>
    </lineage>
</organism>
<dbReference type="Pfam" id="PF00557">
    <property type="entry name" value="Peptidase_M24"/>
    <property type="match status" value="1"/>
</dbReference>
<evidence type="ECO:0000259" key="1">
    <source>
        <dbReference type="Pfam" id="PF00557"/>
    </source>
</evidence>
<dbReference type="PANTHER" id="PTHR46112:SF2">
    <property type="entry name" value="XAA-PRO AMINOPEPTIDASE P-RELATED"/>
    <property type="match status" value="1"/>
</dbReference>
<feature type="domain" description="Peptidase M24" evidence="1">
    <location>
        <begin position="149"/>
        <end position="359"/>
    </location>
</feature>
<gene>
    <name evidence="3" type="ordered locus">TREPR_1783</name>
</gene>
<dbReference type="SUPFAM" id="SSF55920">
    <property type="entry name" value="Creatinase/aminopeptidase"/>
    <property type="match status" value="1"/>
</dbReference>
<dbReference type="PANTHER" id="PTHR46112">
    <property type="entry name" value="AMINOPEPTIDASE"/>
    <property type="match status" value="1"/>
</dbReference>
<dbReference type="InterPro" id="IPR050659">
    <property type="entry name" value="Peptidase_M24B"/>
</dbReference>
<dbReference type="InterPro" id="IPR029149">
    <property type="entry name" value="Creatin/AminoP/Spt16_N"/>
</dbReference>
<dbReference type="AlphaFoldDB" id="F5YM07"/>
<dbReference type="KEGG" id="tpi:TREPR_1783"/>
<dbReference type="SUPFAM" id="SSF53092">
    <property type="entry name" value="Creatinase/prolidase N-terminal domain"/>
    <property type="match status" value="1"/>
</dbReference>
<dbReference type="Gene3D" id="3.90.230.10">
    <property type="entry name" value="Creatinase/methionine aminopeptidase superfamily"/>
    <property type="match status" value="1"/>
</dbReference>
<keyword evidence="4" id="KW-1185">Reference proteome</keyword>
<dbReference type="HOGENOM" id="CLU_017266_4_1_12"/>
<proteinExistence type="predicted"/>
<dbReference type="InterPro" id="IPR000587">
    <property type="entry name" value="Creatinase_N"/>
</dbReference>
<sequence>MVEWAEFQNRKKLLGNYIKEQGIDVFFVFNPYNLFYLTRFFHVSTERPLVYAMTADGKAHILSPALEEGEARKLPVVDSVKGYFEFPGTGDILGDFFASLARDGNIKARADSLSLGRYQDLQKRFQDVGLSDAVEKMRLIKSPYEIGLLKKAAVYANFIVTEGFKIAKPGMTEMELLSIIEQKTISKMVQELDEIIYVPGGPAGGLVPSGDRTALPHALPSARIINQGENMILSCGANVEGYRIECERTFFLGQPSARHREAFLLMAQAQKMAVSLMKPGAGCRDIDNTVLDFIRDKGYSDALKHRVGHGKGLEEHEAPWIESGDPTALAPGMVVSAEPGLYIDGFAGFRHSDTVLITETGNELLSSVTRELEELIY</sequence>
<evidence type="ECO:0000313" key="3">
    <source>
        <dbReference type="EMBL" id="AEF86716.1"/>
    </source>
</evidence>
<dbReference type="RefSeq" id="WP_015708348.1">
    <property type="nucleotide sequence ID" value="NC_015578.1"/>
</dbReference>
<reference evidence="4" key="1">
    <citation type="submission" date="2009-12" db="EMBL/GenBank/DDBJ databases">
        <title>Complete sequence of Treponema primitia strain ZAS-2.</title>
        <authorList>
            <person name="Tetu S.G."/>
            <person name="Matson E."/>
            <person name="Ren Q."/>
            <person name="Seshadri R."/>
            <person name="Elbourne L."/>
            <person name="Hassan K.A."/>
            <person name="Durkin A."/>
            <person name="Radune D."/>
            <person name="Mohamoud Y."/>
            <person name="Shay R."/>
            <person name="Jin S."/>
            <person name="Zhang X."/>
            <person name="Lucey K."/>
            <person name="Ballor N.R."/>
            <person name="Ottesen E."/>
            <person name="Rosenthal R."/>
            <person name="Allen A."/>
            <person name="Leadbetter J.R."/>
            <person name="Paulsen I.T."/>
        </authorList>
    </citation>
    <scope>NUCLEOTIDE SEQUENCE [LARGE SCALE GENOMIC DNA]</scope>
    <source>
        <strain evidence="4">ATCC BAA-887 / DSM 12427 / ZAS-2</strain>
    </source>
</reference>
<dbReference type="InterPro" id="IPR036005">
    <property type="entry name" value="Creatinase/aminopeptidase-like"/>
</dbReference>
<dbReference type="Gene3D" id="3.40.350.10">
    <property type="entry name" value="Creatinase/prolidase N-terminal domain"/>
    <property type="match status" value="1"/>
</dbReference>